<accession>A0ACC0KGM1</accession>
<gene>
    <name evidence="1" type="ORF">MSG28_003899</name>
</gene>
<keyword evidence="2" id="KW-1185">Reference proteome</keyword>
<protein>
    <submittedName>
        <fullName evidence="1">Uncharacterized protein</fullName>
    </submittedName>
</protein>
<proteinExistence type="predicted"/>
<dbReference type="EMBL" id="CM046106">
    <property type="protein sequence ID" value="KAI8435634.1"/>
    <property type="molecule type" value="Genomic_DNA"/>
</dbReference>
<evidence type="ECO:0000313" key="2">
    <source>
        <dbReference type="Proteomes" id="UP001064048"/>
    </source>
</evidence>
<dbReference type="Proteomes" id="UP001064048">
    <property type="component" value="Chromosome 6"/>
</dbReference>
<comment type="caution">
    <text evidence="1">The sequence shown here is derived from an EMBL/GenBank/DDBJ whole genome shotgun (WGS) entry which is preliminary data.</text>
</comment>
<name>A0ACC0KGM1_CHOFU</name>
<evidence type="ECO:0000313" key="1">
    <source>
        <dbReference type="EMBL" id="KAI8435634.1"/>
    </source>
</evidence>
<organism evidence="1 2">
    <name type="scientific">Choristoneura fumiferana</name>
    <name type="common">Spruce budworm moth</name>
    <name type="synonym">Archips fumiferana</name>
    <dbReference type="NCBI Taxonomy" id="7141"/>
    <lineage>
        <taxon>Eukaryota</taxon>
        <taxon>Metazoa</taxon>
        <taxon>Ecdysozoa</taxon>
        <taxon>Arthropoda</taxon>
        <taxon>Hexapoda</taxon>
        <taxon>Insecta</taxon>
        <taxon>Pterygota</taxon>
        <taxon>Neoptera</taxon>
        <taxon>Endopterygota</taxon>
        <taxon>Lepidoptera</taxon>
        <taxon>Glossata</taxon>
        <taxon>Ditrysia</taxon>
        <taxon>Tortricoidea</taxon>
        <taxon>Tortricidae</taxon>
        <taxon>Tortricinae</taxon>
        <taxon>Choristoneura</taxon>
    </lineage>
</organism>
<sequence>MGRYIEYFAIAVLCFAFVNTDNALKFYQEKNFHEAQELTDQDIRNLAAMSDMTHFRAVLDEILIPRVVGTPNHAKVNKYIKQQMKSLGWDVTEDVFQDQTPVFGKLNFKNIIARLNPNADRYLVLACHYDSKYTREHVFVGATDSAVPCAMMINLAKVMSSELNRLKQARLSLMFIFFDGEEAFRQWGPTDSIYGARHLAKKWHGMSYKDGANHLQRMDILVLLDLLGAPDPVFYSYFQSTEKWYVRLTSAEQRLAELDQLGAYSRGKAEQTYFRLKSSGAFIEDDHIPFLRRNVDVLHIIPSPFPHVWHTANDDMTALDFNTIENLNKIMRVFVAEYLHMQP</sequence>
<reference evidence="1 2" key="1">
    <citation type="journal article" date="2022" name="Genome Biol. Evol.">
        <title>The Spruce Budworm Genome: Reconstructing the Evolutionary History of Antifreeze Proteins.</title>
        <authorList>
            <person name="Beliveau C."/>
            <person name="Gagne P."/>
            <person name="Picq S."/>
            <person name="Vernygora O."/>
            <person name="Keeling C.I."/>
            <person name="Pinkney K."/>
            <person name="Doucet D."/>
            <person name="Wen F."/>
            <person name="Johnston J.S."/>
            <person name="Maaroufi H."/>
            <person name="Boyle B."/>
            <person name="Laroche J."/>
            <person name="Dewar K."/>
            <person name="Juretic N."/>
            <person name="Blackburn G."/>
            <person name="Nisole A."/>
            <person name="Brunet B."/>
            <person name="Brandao M."/>
            <person name="Lumley L."/>
            <person name="Duan J."/>
            <person name="Quan G."/>
            <person name="Lucarotti C.J."/>
            <person name="Roe A.D."/>
            <person name="Sperling F.A.H."/>
            <person name="Levesque R.C."/>
            <person name="Cusson M."/>
        </authorList>
    </citation>
    <scope>NUCLEOTIDE SEQUENCE [LARGE SCALE GENOMIC DNA]</scope>
    <source>
        <strain evidence="1">Glfc:IPQL:Cfum</strain>
    </source>
</reference>